<evidence type="ECO:0000313" key="2">
    <source>
        <dbReference type="Proteomes" id="UP000011613"/>
    </source>
</evidence>
<sequence length="94" mass="10052">MWAEDATGGAGAVNEGENVLAAAHDVITSRMLRNICFVSNQLPFRADRGARNDTKRVTATTARARQWAESGGLEYETGPLSQDSSCWPLVAGQA</sequence>
<organism evidence="1 2">
    <name type="scientific">Natronobacterium gregoryi (strain ATCC 43098 / DSM 3393 / CCM 3738 / CIP 104747 / IAM 13177 / JCM 8860 / NBRC 102187 / NCIMB 2189 / SP2)</name>
    <dbReference type="NCBI Taxonomy" id="797304"/>
    <lineage>
        <taxon>Archaea</taxon>
        <taxon>Methanobacteriati</taxon>
        <taxon>Methanobacteriota</taxon>
        <taxon>Stenosarchaea group</taxon>
        <taxon>Halobacteria</taxon>
        <taxon>Halobacteriales</taxon>
        <taxon>Natrialbaceae</taxon>
        <taxon>Natronobacterium</taxon>
    </lineage>
</organism>
<accession>L9YCE9</accession>
<comment type="caution">
    <text evidence="1">The sequence shown here is derived from an EMBL/GenBank/DDBJ whole genome shotgun (WGS) entry which is preliminary data.</text>
</comment>
<name>L9YCE9_NATGS</name>
<dbReference type="AlphaFoldDB" id="L9YCE9"/>
<dbReference type="EMBL" id="AOIC01000044">
    <property type="protein sequence ID" value="ELY71306.1"/>
    <property type="molecule type" value="Genomic_DNA"/>
</dbReference>
<gene>
    <name evidence="1" type="ORF">C490_05227</name>
</gene>
<evidence type="ECO:0000313" key="1">
    <source>
        <dbReference type="EMBL" id="ELY71306.1"/>
    </source>
</evidence>
<reference evidence="1 2" key="1">
    <citation type="journal article" date="2014" name="PLoS Genet.">
        <title>Phylogenetically driven sequencing of extremely halophilic archaea reveals strategies for static and dynamic osmo-response.</title>
        <authorList>
            <person name="Becker E.A."/>
            <person name="Seitzer P.M."/>
            <person name="Tritt A."/>
            <person name="Larsen D."/>
            <person name="Krusor M."/>
            <person name="Yao A.I."/>
            <person name="Wu D."/>
            <person name="Madern D."/>
            <person name="Eisen J.A."/>
            <person name="Darling A.E."/>
            <person name="Facciotti M.T."/>
        </authorList>
    </citation>
    <scope>NUCLEOTIDE SEQUENCE [LARGE SCALE GENOMIC DNA]</scope>
    <source>
        <strain evidence="1 2">SP2</strain>
    </source>
</reference>
<proteinExistence type="predicted"/>
<protein>
    <submittedName>
        <fullName evidence="1">Uncharacterized protein</fullName>
    </submittedName>
</protein>
<dbReference type="Proteomes" id="UP000011613">
    <property type="component" value="Unassembled WGS sequence"/>
</dbReference>